<evidence type="ECO:0000313" key="2">
    <source>
        <dbReference type="EMBL" id="CAH1248572.1"/>
    </source>
</evidence>
<feature type="compositionally biased region" description="Polar residues" evidence="1">
    <location>
        <begin position="98"/>
        <end position="114"/>
    </location>
</feature>
<gene>
    <name evidence="2" type="primary">Hypp8257</name>
    <name evidence="2" type="ORF">BLAG_LOCUS9895</name>
</gene>
<name>A0A8K0EH18_BRALA</name>
<dbReference type="EMBL" id="OV696701">
    <property type="protein sequence ID" value="CAH1248572.1"/>
    <property type="molecule type" value="Genomic_DNA"/>
</dbReference>
<accession>A0A8K0EH18</accession>
<evidence type="ECO:0000256" key="1">
    <source>
        <dbReference type="SAM" id="MobiDB-lite"/>
    </source>
</evidence>
<protein>
    <submittedName>
        <fullName evidence="2">Hypp8257 protein</fullName>
    </submittedName>
</protein>
<reference evidence="2" key="1">
    <citation type="submission" date="2022-01" db="EMBL/GenBank/DDBJ databases">
        <authorList>
            <person name="Braso-Vives M."/>
        </authorList>
    </citation>
    <scope>NUCLEOTIDE SEQUENCE</scope>
</reference>
<organism evidence="2 3">
    <name type="scientific">Branchiostoma lanceolatum</name>
    <name type="common">Common lancelet</name>
    <name type="synonym">Amphioxus lanceolatum</name>
    <dbReference type="NCBI Taxonomy" id="7740"/>
    <lineage>
        <taxon>Eukaryota</taxon>
        <taxon>Metazoa</taxon>
        <taxon>Chordata</taxon>
        <taxon>Cephalochordata</taxon>
        <taxon>Leptocardii</taxon>
        <taxon>Amphioxiformes</taxon>
        <taxon>Branchiostomatidae</taxon>
        <taxon>Branchiostoma</taxon>
    </lineage>
</organism>
<dbReference type="AlphaFoldDB" id="A0A8K0EH18"/>
<feature type="compositionally biased region" description="Polar residues" evidence="1">
    <location>
        <begin position="122"/>
        <end position="131"/>
    </location>
</feature>
<feature type="region of interest" description="Disordered" evidence="1">
    <location>
        <begin position="1"/>
        <end position="159"/>
    </location>
</feature>
<dbReference type="Proteomes" id="UP000838412">
    <property type="component" value="Chromosome 16"/>
</dbReference>
<proteinExistence type="predicted"/>
<evidence type="ECO:0000313" key="3">
    <source>
        <dbReference type="Proteomes" id="UP000838412"/>
    </source>
</evidence>
<sequence length="275" mass="29594">MASTNSLFGPLMQSAARSSSANIGARLLPARPTSTSRPEHPSILGPAPGVSRPEHPGIAGPEPGEQNPATRPPTPSQHNPYQPPTVALGGRRAPVPTPQQRHIATASPVTTQGAPPSRSRDSPTSNFSLLSSEGDEMSFLGPRATSTPPAEACSKGEPEGEVTWQKTVKCLTSVDQMSRQELVRELVSRSIFDTQEAQAKKSTELQALLKAHLHGIKRPQVLLFGCPDKSIESLNLDKYDILQCEPLHDVSNQDKHLMEELPLHVPPNVNCNNCL</sequence>
<dbReference type="OrthoDB" id="6183536at2759"/>
<keyword evidence="3" id="KW-1185">Reference proteome</keyword>